<name>A0A9P9Y8D5_9HYPO</name>
<dbReference type="Proteomes" id="UP001055219">
    <property type="component" value="Unassembled WGS sequence"/>
</dbReference>
<comment type="caution">
    <text evidence="2">The sequence shown here is derived from an EMBL/GenBank/DDBJ whole genome shotgun (WGS) entry which is preliminary data.</text>
</comment>
<dbReference type="Gene3D" id="3.20.20.80">
    <property type="entry name" value="Glycosidases"/>
    <property type="match status" value="1"/>
</dbReference>
<accession>A0A9P9Y8D5</accession>
<keyword evidence="3" id="KW-1185">Reference proteome</keyword>
<evidence type="ECO:0000313" key="3">
    <source>
        <dbReference type="Proteomes" id="UP001055219"/>
    </source>
</evidence>
<dbReference type="CDD" id="cd11577">
    <property type="entry name" value="GH71"/>
    <property type="match status" value="1"/>
</dbReference>
<dbReference type="InterPro" id="IPR005197">
    <property type="entry name" value="Glyco_hydro_71"/>
</dbReference>
<keyword evidence="1" id="KW-0732">Signal</keyword>
<gene>
    <name evidence="2" type="ORF">J7T54_007969</name>
</gene>
<dbReference type="AlphaFoldDB" id="A0A9P9Y8D5"/>
<evidence type="ECO:0008006" key="4">
    <source>
        <dbReference type="Google" id="ProtNLM"/>
    </source>
</evidence>
<dbReference type="GeneID" id="75834441"/>
<feature type="signal peptide" evidence="1">
    <location>
        <begin position="1"/>
        <end position="22"/>
    </location>
</feature>
<evidence type="ECO:0000256" key="1">
    <source>
        <dbReference type="SAM" id="SignalP"/>
    </source>
</evidence>
<sequence>MFSFRSVAALLASALHVSSANARGFYAHYMVGGIIEGTDHAARDIDDASALGFDAFALNIGAPDADWATGAIKQLFDYADNTDFKLFFSVDFYQESNIDAYNKLLQDYVGRPSYLRAGDDNYPVVSSFSVGEHDPARFRKWKWESLGDQMYLLPNADNAPGYSNPGSWFQGDWGNTVDGVFGWETAWPWGGNQPENVSSGFDTEVLNAAHSQGKTYMAPLSPLQFKDCCGQKNYRIGEVNLPQRMAQLLTLSPDFVEFITWNDAGESHYIGNIWSESQVNEDIKKYANNEDWPHFGWQPLIASFGNAYKHGHGPDGMRPQSDDEVIGAMWYRTFLSSGSCNGNKPANWKSAVDAVNWALVVDQGVTDFKVRVSSGGQIISETKLSPGLNYAASAGVRQGAQKIEVVRGNTVVKVAKSAKQVTDGSEHCFYNFQVAGLE</sequence>
<dbReference type="EMBL" id="JAGIXG020000003">
    <property type="protein sequence ID" value="KAI6784875.1"/>
    <property type="molecule type" value="Genomic_DNA"/>
</dbReference>
<dbReference type="Pfam" id="PF03659">
    <property type="entry name" value="Glyco_hydro_71"/>
    <property type="match status" value="1"/>
</dbReference>
<reference evidence="2" key="2">
    <citation type="submission" date="2022-07" db="EMBL/GenBank/DDBJ databases">
        <authorList>
            <person name="Goncalves M.F.M."/>
            <person name="Hilario S."/>
            <person name="Van De Peer Y."/>
            <person name="Esteves A.C."/>
            <person name="Alves A."/>
        </authorList>
    </citation>
    <scope>NUCLEOTIDE SEQUENCE</scope>
    <source>
        <strain evidence="2">MUM 19.33</strain>
    </source>
</reference>
<dbReference type="RefSeq" id="XP_051365731.1">
    <property type="nucleotide sequence ID" value="XM_051502551.1"/>
</dbReference>
<feature type="chain" id="PRO_5040379552" description="Glucan endo-1,3-alpha-glucosidase agn1" evidence="1">
    <location>
        <begin position="23"/>
        <end position="438"/>
    </location>
</feature>
<evidence type="ECO:0000313" key="2">
    <source>
        <dbReference type="EMBL" id="KAI6784875.1"/>
    </source>
</evidence>
<proteinExistence type="predicted"/>
<dbReference type="OrthoDB" id="3257981at2759"/>
<organism evidence="2 3">
    <name type="scientific">Emericellopsis cladophorae</name>
    <dbReference type="NCBI Taxonomy" id="2686198"/>
    <lineage>
        <taxon>Eukaryota</taxon>
        <taxon>Fungi</taxon>
        <taxon>Dikarya</taxon>
        <taxon>Ascomycota</taxon>
        <taxon>Pezizomycotina</taxon>
        <taxon>Sordariomycetes</taxon>
        <taxon>Hypocreomycetidae</taxon>
        <taxon>Hypocreales</taxon>
        <taxon>Bionectriaceae</taxon>
        <taxon>Emericellopsis</taxon>
    </lineage>
</organism>
<protein>
    <recommendedName>
        <fullName evidence="4">Glucan endo-1,3-alpha-glucosidase agn1</fullName>
    </recommendedName>
</protein>
<reference evidence="2" key="1">
    <citation type="journal article" date="2021" name="J Fungi (Basel)">
        <title>Genomic and Metabolomic Analyses of the Marine Fungus Emericellopsis cladophorae: Insights into Saltwater Adaptability Mechanisms and Its Biosynthetic Potential.</title>
        <authorList>
            <person name="Goncalves M.F.M."/>
            <person name="Hilario S."/>
            <person name="Van de Peer Y."/>
            <person name="Esteves A.C."/>
            <person name="Alves A."/>
        </authorList>
    </citation>
    <scope>NUCLEOTIDE SEQUENCE</scope>
    <source>
        <strain evidence="2">MUM 19.33</strain>
    </source>
</reference>
<dbReference type="GO" id="GO:0051118">
    <property type="term" value="F:glucan endo-1,3-alpha-glucosidase activity"/>
    <property type="evidence" value="ECO:0007669"/>
    <property type="project" value="InterPro"/>
</dbReference>